<name>A0A2U3LB20_9FIRM</name>
<dbReference type="PANTHER" id="PTHR30032">
    <property type="entry name" value="N-ACETYLMURAMOYL-L-ALANINE AMIDASE-RELATED"/>
    <property type="match status" value="1"/>
</dbReference>
<proteinExistence type="predicted"/>
<dbReference type="SUPFAM" id="SSF49373">
    <property type="entry name" value="Invasin/intimin cell-adhesion fragments"/>
    <property type="match status" value="3"/>
</dbReference>
<evidence type="ECO:0000313" key="3">
    <source>
        <dbReference type="EMBL" id="SPF49076.1"/>
    </source>
</evidence>
<dbReference type="Gene3D" id="3.40.50.12090">
    <property type="match status" value="2"/>
</dbReference>
<feature type="domain" description="BIG2" evidence="2">
    <location>
        <begin position="516"/>
        <end position="593"/>
    </location>
</feature>
<feature type="chain" id="PRO_5015458743" description="BIG2 domain-containing protein" evidence="1">
    <location>
        <begin position="30"/>
        <end position="603"/>
    </location>
</feature>
<protein>
    <recommendedName>
        <fullName evidence="2">BIG2 domain-containing protein</fullName>
    </recommendedName>
</protein>
<reference evidence="4" key="1">
    <citation type="submission" date="2018-02" db="EMBL/GenBank/DDBJ databases">
        <authorList>
            <person name="Hausmann B."/>
        </authorList>
    </citation>
    <scope>NUCLEOTIDE SEQUENCE [LARGE SCALE GENOMIC DNA]</scope>
    <source>
        <strain evidence="4">Peat soil MAG SbF1</strain>
    </source>
</reference>
<sequence>MNKNTAKKTLVTFTLACVAMTMTPFNVLANTGVTTARIFGADRLGTAVAVADTGWTGANTVILVPAADAILVSALEAAPLAGKAWPILLTDNDTLTASTQAELVKLGVKNVYVVGSISQTVVDQVNAMSGVTVTVLKGADRTDTAAIIASKLTNLAGSFVVGYDALPDALSVASYAAANAYSILVANPDGTLPASEAAYKGTNTYIIGGPTLVADIPGATRIFGIDRFATNKAVLKALTYKYDHVYVANGTDTHLVDTLVASPLAAKTSAPIVLTDSDGDGANASINININSKMDLTAVITALGGNTVVTDSNVAQVSSELTTDANSDRTIAVTGLTLNQPTLALITGGANGILTATVAPNNATDQLVTWSSSNTSVATVVGGIVTPLTSGTTTITATTHDGGIKATSVVTVSAGTTVAVTGLTLNQPTLALTTGGANGTLVATVIPSNATNKVVTWATSNAAVATVVSGEVTPVGTGTATITATTQDGGIKATSVVTVSSGTTTHGGHGGNSIVAVTGLTLDQPTLALTTGGANGTLVATVAPSNATNKVVTWTTSNASVATVVNGVVTPVSAGTATITATTQNGGMTATSVVTVSAVTTQL</sequence>
<dbReference type="InterPro" id="IPR003343">
    <property type="entry name" value="Big_2"/>
</dbReference>
<dbReference type="InterPro" id="IPR007253">
    <property type="entry name" value="Cell_wall-bd_2"/>
</dbReference>
<evidence type="ECO:0000256" key="1">
    <source>
        <dbReference type="SAM" id="SignalP"/>
    </source>
</evidence>
<dbReference type="AlphaFoldDB" id="A0A2U3LB20"/>
<dbReference type="Gene3D" id="2.60.40.1080">
    <property type="match status" value="3"/>
</dbReference>
<feature type="domain" description="BIG2" evidence="2">
    <location>
        <begin position="419"/>
        <end position="496"/>
    </location>
</feature>
<dbReference type="Pfam" id="PF04122">
    <property type="entry name" value="CW_binding_2"/>
    <property type="match status" value="3"/>
</dbReference>
<organism evidence="3 4">
    <name type="scientific">Candidatus Desulfosporosinus infrequens</name>
    <dbReference type="NCBI Taxonomy" id="2043169"/>
    <lineage>
        <taxon>Bacteria</taxon>
        <taxon>Bacillati</taxon>
        <taxon>Bacillota</taxon>
        <taxon>Clostridia</taxon>
        <taxon>Eubacteriales</taxon>
        <taxon>Desulfitobacteriaceae</taxon>
        <taxon>Desulfosporosinus</taxon>
    </lineage>
</organism>
<dbReference type="SMART" id="SM00635">
    <property type="entry name" value="BID_2"/>
    <property type="match status" value="3"/>
</dbReference>
<dbReference type="EMBL" id="OMOF01000368">
    <property type="protein sequence ID" value="SPF49076.1"/>
    <property type="molecule type" value="Genomic_DNA"/>
</dbReference>
<dbReference type="Proteomes" id="UP000238916">
    <property type="component" value="Unassembled WGS sequence"/>
</dbReference>
<feature type="domain" description="BIG2" evidence="2">
    <location>
        <begin position="332"/>
        <end position="409"/>
    </location>
</feature>
<evidence type="ECO:0000259" key="2">
    <source>
        <dbReference type="SMART" id="SM00635"/>
    </source>
</evidence>
<evidence type="ECO:0000313" key="4">
    <source>
        <dbReference type="Proteomes" id="UP000238916"/>
    </source>
</evidence>
<dbReference type="OrthoDB" id="3171015at2"/>
<keyword evidence="1" id="KW-0732">Signal</keyword>
<dbReference type="PANTHER" id="PTHR30032:SF8">
    <property type="entry name" value="GERMINATION-SPECIFIC N-ACETYLMURAMOYL-L-ALANINE AMIDASE"/>
    <property type="match status" value="1"/>
</dbReference>
<dbReference type="Pfam" id="PF02368">
    <property type="entry name" value="Big_2"/>
    <property type="match status" value="3"/>
</dbReference>
<gene>
    <name evidence="3" type="ORF">SBF1_430013</name>
</gene>
<accession>A0A2U3LB20</accession>
<dbReference type="InterPro" id="IPR051922">
    <property type="entry name" value="Bact_Sporulation_Assoc"/>
</dbReference>
<dbReference type="InterPro" id="IPR008964">
    <property type="entry name" value="Invasin/intimin_cell_adhesion"/>
</dbReference>
<feature type="signal peptide" evidence="1">
    <location>
        <begin position="1"/>
        <end position="29"/>
    </location>
</feature>